<reference evidence="5 6" key="1">
    <citation type="submission" date="2019-08" db="EMBL/GenBank/DDBJ databases">
        <authorList>
            <person name="Peeters C."/>
        </authorList>
    </citation>
    <scope>NUCLEOTIDE SEQUENCE [LARGE SCALE GENOMIC DNA]</scope>
    <source>
        <strain evidence="5 6">LMG 31011</strain>
    </source>
</reference>
<sequence length="244" mass="27181">MSIEISHELRTLFDGAPGCWGCKDENSSFVYANETYGRLLGFSSHLDVIGRSDFDMPGKTVECAPDFQTQDKDVMCHRSARRIFDWHPYGDGNWQAHIFTKTPWVDGGDRIVGTIFHGEDLSPFPDCQLLGTLLSQLRNGGRHGSAHQQASYLISASDTVNPALSPRMHEVLFFTVRGWSAKQIARVLALSPRTVESHIDTLRKAFQTDNRTQLIEAAMAAGYFTSIPASLFNRQLSIMLSQGV</sequence>
<dbReference type="InterPro" id="IPR000792">
    <property type="entry name" value="Tscrpt_reg_LuxR_C"/>
</dbReference>
<dbReference type="PANTHER" id="PTHR44688:SF16">
    <property type="entry name" value="DNA-BINDING TRANSCRIPTIONAL ACTIVATOR DEVR_DOSR"/>
    <property type="match status" value="1"/>
</dbReference>
<dbReference type="Pfam" id="PF08448">
    <property type="entry name" value="PAS_4"/>
    <property type="match status" value="1"/>
</dbReference>
<dbReference type="SUPFAM" id="SSF46894">
    <property type="entry name" value="C-terminal effector domain of the bipartite response regulators"/>
    <property type="match status" value="1"/>
</dbReference>
<dbReference type="EMBL" id="CABPSN010000004">
    <property type="protein sequence ID" value="VVE20766.1"/>
    <property type="molecule type" value="Genomic_DNA"/>
</dbReference>
<dbReference type="InterPro" id="IPR036388">
    <property type="entry name" value="WH-like_DNA-bd_sf"/>
</dbReference>
<dbReference type="PROSITE" id="PS50043">
    <property type="entry name" value="HTH_LUXR_2"/>
    <property type="match status" value="1"/>
</dbReference>
<accession>A0A5E4WB58</accession>
<dbReference type="InterPro" id="IPR013656">
    <property type="entry name" value="PAS_4"/>
</dbReference>
<keyword evidence="1" id="KW-0805">Transcription regulation</keyword>
<feature type="domain" description="HTH luxR-type" evidence="4">
    <location>
        <begin position="157"/>
        <end position="222"/>
    </location>
</feature>
<dbReference type="OrthoDB" id="9758570at2"/>
<dbReference type="GO" id="GO:0006355">
    <property type="term" value="P:regulation of DNA-templated transcription"/>
    <property type="evidence" value="ECO:0007669"/>
    <property type="project" value="InterPro"/>
</dbReference>
<protein>
    <submittedName>
        <fullName evidence="5">DNA-binding response regulator</fullName>
    </submittedName>
</protein>
<dbReference type="SMART" id="SM00421">
    <property type="entry name" value="HTH_LUXR"/>
    <property type="match status" value="1"/>
</dbReference>
<dbReference type="Gene3D" id="3.30.450.20">
    <property type="entry name" value="PAS domain"/>
    <property type="match status" value="1"/>
</dbReference>
<dbReference type="PRINTS" id="PR00038">
    <property type="entry name" value="HTHLUXR"/>
</dbReference>
<name>A0A5E4WB58_9BURK</name>
<evidence type="ECO:0000313" key="6">
    <source>
        <dbReference type="Proteomes" id="UP000366819"/>
    </source>
</evidence>
<dbReference type="AlphaFoldDB" id="A0A5E4WB58"/>
<evidence type="ECO:0000256" key="1">
    <source>
        <dbReference type="ARBA" id="ARBA00023015"/>
    </source>
</evidence>
<evidence type="ECO:0000313" key="5">
    <source>
        <dbReference type="EMBL" id="VVE20766.1"/>
    </source>
</evidence>
<dbReference type="Gene3D" id="1.10.10.10">
    <property type="entry name" value="Winged helix-like DNA-binding domain superfamily/Winged helix DNA-binding domain"/>
    <property type="match status" value="1"/>
</dbReference>
<dbReference type="PANTHER" id="PTHR44688">
    <property type="entry name" value="DNA-BINDING TRANSCRIPTIONAL ACTIVATOR DEVR_DOSR"/>
    <property type="match status" value="1"/>
</dbReference>
<keyword evidence="3" id="KW-0804">Transcription</keyword>
<dbReference type="Proteomes" id="UP000366819">
    <property type="component" value="Unassembled WGS sequence"/>
</dbReference>
<dbReference type="Pfam" id="PF00196">
    <property type="entry name" value="GerE"/>
    <property type="match status" value="1"/>
</dbReference>
<dbReference type="InterPro" id="IPR035965">
    <property type="entry name" value="PAS-like_dom_sf"/>
</dbReference>
<organism evidence="5 6">
    <name type="scientific">Pandoraea aquatica</name>
    <dbReference type="NCBI Taxonomy" id="2508290"/>
    <lineage>
        <taxon>Bacteria</taxon>
        <taxon>Pseudomonadati</taxon>
        <taxon>Pseudomonadota</taxon>
        <taxon>Betaproteobacteria</taxon>
        <taxon>Burkholderiales</taxon>
        <taxon>Burkholderiaceae</taxon>
        <taxon>Pandoraea</taxon>
    </lineage>
</organism>
<dbReference type="SUPFAM" id="SSF55785">
    <property type="entry name" value="PYP-like sensor domain (PAS domain)"/>
    <property type="match status" value="1"/>
</dbReference>
<evidence type="ECO:0000256" key="3">
    <source>
        <dbReference type="ARBA" id="ARBA00023163"/>
    </source>
</evidence>
<evidence type="ECO:0000256" key="2">
    <source>
        <dbReference type="ARBA" id="ARBA00023125"/>
    </source>
</evidence>
<dbReference type="GO" id="GO:0003677">
    <property type="term" value="F:DNA binding"/>
    <property type="evidence" value="ECO:0007669"/>
    <property type="project" value="UniProtKB-KW"/>
</dbReference>
<gene>
    <name evidence="5" type="ORF">PAQ31011_03140</name>
</gene>
<dbReference type="CDD" id="cd06170">
    <property type="entry name" value="LuxR_C_like"/>
    <property type="match status" value="1"/>
</dbReference>
<dbReference type="RefSeq" id="WP_150576670.1">
    <property type="nucleotide sequence ID" value="NZ_CABPSN010000004.1"/>
</dbReference>
<keyword evidence="2 5" id="KW-0238">DNA-binding</keyword>
<proteinExistence type="predicted"/>
<dbReference type="InterPro" id="IPR016032">
    <property type="entry name" value="Sig_transdc_resp-reg_C-effctor"/>
</dbReference>
<keyword evidence="6" id="KW-1185">Reference proteome</keyword>
<evidence type="ECO:0000259" key="4">
    <source>
        <dbReference type="PROSITE" id="PS50043"/>
    </source>
</evidence>